<reference evidence="1 2" key="1">
    <citation type="submission" date="2015-03" db="EMBL/GenBank/DDBJ databases">
        <title>Genomics and transcriptomics of the oil-accumulating basidiomycete yeast T. oleaginosus allow insights into substrate utilization and the diverse evolutionary trajectories of mating systems in fungi.</title>
        <authorList>
            <consortium name="DOE Joint Genome Institute"/>
            <person name="Kourist R."/>
            <person name="Kracht O."/>
            <person name="Bracharz F."/>
            <person name="Lipzen A."/>
            <person name="Nolan M."/>
            <person name="Ohm R."/>
            <person name="Grigoriev I."/>
            <person name="Sun S."/>
            <person name="Heitman J."/>
            <person name="Bruck T."/>
            <person name="Nowrousian M."/>
        </authorList>
    </citation>
    <scope>NUCLEOTIDE SEQUENCE [LARGE SCALE GENOMIC DNA]</scope>
    <source>
        <strain evidence="1 2">IBC0246</strain>
    </source>
</reference>
<evidence type="ECO:0000313" key="2">
    <source>
        <dbReference type="Proteomes" id="UP000053611"/>
    </source>
</evidence>
<dbReference type="GeneID" id="28983663"/>
<proteinExistence type="predicted"/>
<accession>A0A0J0XNX4</accession>
<dbReference type="RefSeq" id="XP_018279258.1">
    <property type="nucleotide sequence ID" value="XM_018423060.1"/>
</dbReference>
<gene>
    <name evidence="1" type="ORF">CC85DRAFT_285305</name>
</gene>
<protein>
    <submittedName>
        <fullName evidence="1">Uncharacterized protein</fullName>
    </submittedName>
</protein>
<dbReference type="AlphaFoldDB" id="A0A0J0XNX4"/>
<name>A0A0J0XNX4_9TREE</name>
<dbReference type="EMBL" id="KQ087202">
    <property type="protein sequence ID" value="KLT42767.1"/>
    <property type="molecule type" value="Genomic_DNA"/>
</dbReference>
<dbReference type="Proteomes" id="UP000053611">
    <property type="component" value="Unassembled WGS sequence"/>
</dbReference>
<sequence length="374" mass="41178">MLDADIYPHLVNLVINLAPRDALLRLRAASKEFRAKADTQLIAGRIIIAAATSAADERTVSSSTNSLARDCLEMPVIVSSPSGRIPAFEGMARGEVFNPAAHDLSRVRIVDLVGVRTLRPEPRRISCTRYDTSLPDACDIFIAPSLDSSRLTVRFMHNLVGERALDSSFVGATRAVAASPDTTVLFTPLPHMFYAEWQAPSLLRWPSAGKVDLRRAVINISVHLDDTRPDEFALCPVSAPEMVLVFHRADTPVVDHASRSAGVDHMLRILGYAVALHIADGHSPTVAGIEIFDGWPGWEPNEGEGVWDGLVRRFRHFCRSTMGRNPRMAGPEALEALSRITFMTLDEFRAYLGPERTAIETMETGWAGKMESIR</sequence>
<keyword evidence="2" id="KW-1185">Reference proteome</keyword>
<evidence type="ECO:0000313" key="1">
    <source>
        <dbReference type="EMBL" id="KLT42767.1"/>
    </source>
</evidence>
<organism evidence="1 2">
    <name type="scientific">Cutaneotrichosporon oleaginosum</name>
    <dbReference type="NCBI Taxonomy" id="879819"/>
    <lineage>
        <taxon>Eukaryota</taxon>
        <taxon>Fungi</taxon>
        <taxon>Dikarya</taxon>
        <taxon>Basidiomycota</taxon>
        <taxon>Agaricomycotina</taxon>
        <taxon>Tremellomycetes</taxon>
        <taxon>Trichosporonales</taxon>
        <taxon>Trichosporonaceae</taxon>
        <taxon>Cutaneotrichosporon</taxon>
    </lineage>
</organism>